<dbReference type="Proteomes" id="UP000076947">
    <property type="component" value="Unassembled WGS sequence"/>
</dbReference>
<keyword evidence="3" id="KW-1185">Reference proteome</keyword>
<name>A0A177IAA3_9CORY</name>
<evidence type="ECO:0000313" key="3">
    <source>
        <dbReference type="Proteomes" id="UP000076947"/>
    </source>
</evidence>
<sequence>MGKGGSGCAAVVVIVFVIAVVVWAAAIAFWLFGGLIVLGSVLMAIFGIVHAWAEVARKKESARTAEVVELMALDCAQDLRRLQYRWAEAVTTKGIGTQLEEQLRLNPALAEKRSRQIEAMIVLVEQAPATEQRLEAISQAESFRHEMQTQMAQ</sequence>
<keyword evidence="1" id="KW-0812">Transmembrane</keyword>
<keyword evidence="1" id="KW-0472">Membrane</keyword>
<evidence type="ECO:0000256" key="1">
    <source>
        <dbReference type="SAM" id="Phobius"/>
    </source>
</evidence>
<gene>
    <name evidence="2" type="ORF">AYJ05_10160</name>
</gene>
<comment type="caution">
    <text evidence="2">The sequence shown here is derived from an EMBL/GenBank/DDBJ whole genome shotgun (WGS) entry which is preliminary data.</text>
</comment>
<reference evidence="3" key="1">
    <citation type="submission" date="2016-02" db="EMBL/GenBank/DDBJ databases">
        <authorList>
            <person name="Kaur G."/>
            <person name="Nair G.R."/>
            <person name="Mayilraj S."/>
        </authorList>
    </citation>
    <scope>NUCLEOTIDE SEQUENCE [LARGE SCALE GENOMIC DNA]</scope>
    <source>
        <strain evidence="3">GA-15</strain>
    </source>
</reference>
<organism evidence="2 3">
    <name type="scientific">Corynebacterium stationis</name>
    <dbReference type="NCBI Taxonomy" id="1705"/>
    <lineage>
        <taxon>Bacteria</taxon>
        <taxon>Bacillati</taxon>
        <taxon>Actinomycetota</taxon>
        <taxon>Actinomycetes</taxon>
        <taxon>Mycobacteriales</taxon>
        <taxon>Corynebacteriaceae</taxon>
        <taxon>Corynebacterium</taxon>
    </lineage>
</organism>
<evidence type="ECO:0000313" key="2">
    <source>
        <dbReference type="EMBL" id="OAH25758.1"/>
    </source>
</evidence>
<accession>A0A177IAA3</accession>
<proteinExistence type="predicted"/>
<dbReference type="OrthoDB" id="9979391at2"/>
<dbReference type="EMBL" id="LSTQ01000025">
    <property type="protein sequence ID" value="OAH25758.1"/>
    <property type="molecule type" value="Genomic_DNA"/>
</dbReference>
<dbReference type="AlphaFoldDB" id="A0A177IAA3"/>
<feature type="transmembrane region" description="Helical" evidence="1">
    <location>
        <begin position="7"/>
        <end position="29"/>
    </location>
</feature>
<keyword evidence="1" id="KW-1133">Transmembrane helix</keyword>
<protein>
    <submittedName>
        <fullName evidence="2">Uncharacterized protein</fullName>
    </submittedName>
</protein>
<dbReference type="RefSeq" id="WP_066840628.1">
    <property type="nucleotide sequence ID" value="NZ_LSTQ01000025.1"/>
</dbReference>
<feature type="transmembrane region" description="Helical" evidence="1">
    <location>
        <begin position="35"/>
        <end position="53"/>
    </location>
</feature>